<sequence>MFRVPPLPLHLDAYQGWRPLEADPRIVQVKSSISTADMWAHFISKRRPVIIDGHPQDADWNASRWSDLDYLSSVAGQVPVKIEPVHPAAGHFGTSVKRKKVKFAEFIDILKDSRDAGKWYLTTQYVEDGEQDQPIPSSSAKPDSDRDFESDDSDSEPELDNVLPAPTNALSNDFPSKPQLLGNLVLQQCNLWLGNSKEGKSSGLHHDFHDNLYVLLSGYKRFLLFPPSAHRYLHPRGFIDRVHHNGLIVYTPPGEIPAYVPVPGRKLRLPIRPDGLVPSDAARWRRKARLRIKQEIDERAAADAGEGSRLKSQRKGKAKQTRAQELAEEALLQAEAELRICRMDEEGIDHEADTSDDDADYDDDSNADIDDILSGLVDSNGNQLINTSEEESDDVEDDEDRADGEDDDDDQARRLLDSLPAPMKPIGLAALAGDADSVDKLRAYLESVAEPDRRDAEQSSRSEADESDEDSDGAQQTDGHSASDSRGQSRSEDEETDPDALLSPMVNGLSRKRKDLSSSEQGEDASHDGKEAEDESDTVESDHSRSPVKRVKIAFRVDDTNADELQSGLEDTASRTEQSGTPEQDSMSSEGGDEEDESDEPGFFGADSGSEFGDVDEGEAELARLLAMADENSNAQASSAADADEENEPQSFSRIPPHVLHRCLGIPDDPSRPMPRESNGAAGSRTKKTPASEPYSLPPECPLPIEVYLKPGQMLYLPASWYHEVTSSSLPPLHEQQNPDDPTEESSKVHMALNYWFHPPDALDFEPAPRQASAANGQGRTSSDVVVPGLGVSLGQSAIENLGAGTGTYERPYRDAEVWDEVAHAVAQQVQLARDNAKH</sequence>
<protein>
    <recommendedName>
        <fullName evidence="2">JmjC domain-containing protein</fullName>
    </recommendedName>
</protein>
<feature type="compositionally biased region" description="Polar residues" evidence="1">
    <location>
        <begin position="377"/>
        <end position="387"/>
    </location>
</feature>
<feature type="region of interest" description="Disordered" evidence="1">
    <location>
        <begin position="301"/>
        <end position="322"/>
    </location>
</feature>
<dbReference type="InterPro" id="IPR014710">
    <property type="entry name" value="RmlC-like_jellyroll"/>
</dbReference>
<evidence type="ECO:0000259" key="2">
    <source>
        <dbReference type="PROSITE" id="PS51184"/>
    </source>
</evidence>
<feature type="compositionally biased region" description="Basic and acidic residues" evidence="1">
    <location>
        <begin position="481"/>
        <end position="491"/>
    </location>
</feature>
<feature type="compositionally biased region" description="Acidic residues" evidence="1">
    <location>
        <begin position="591"/>
        <end position="600"/>
    </location>
</feature>
<feature type="region of interest" description="Disordered" evidence="1">
    <location>
        <begin position="443"/>
        <end position="697"/>
    </location>
</feature>
<evidence type="ECO:0000313" key="3">
    <source>
        <dbReference type="EMBL" id="EST06887.1"/>
    </source>
</evidence>
<organism evidence="3 4">
    <name type="scientific">Kalmanozyma brasiliensis (strain GHG001)</name>
    <name type="common">Yeast</name>
    <name type="synonym">Pseudozyma brasiliensis</name>
    <dbReference type="NCBI Taxonomy" id="1365824"/>
    <lineage>
        <taxon>Eukaryota</taxon>
        <taxon>Fungi</taxon>
        <taxon>Dikarya</taxon>
        <taxon>Basidiomycota</taxon>
        <taxon>Ustilaginomycotina</taxon>
        <taxon>Ustilaginomycetes</taxon>
        <taxon>Ustilaginales</taxon>
        <taxon>Ustilaginaceae</taxon>
        <taxon>Kalmanozyma</taxon>
    </lineage>
</organism>
<dbReference type="InterPro" id="IPR003347">
    <property type="entry name" value="JmjC_dom"/>
</dbReference>
<dbReference type="STRING" id="1365824.V5GLP4"/>
<feature type="domain" description="JmjC" evidence="2">
    <location>
        <begin position="152"/>
        <end position="774"/>
    </location>
</feature>
<dbReference type="InterPro" id="IPR041667">
    <property type="entry name" value="Cupin_8"/>
</dbReference>
<dbReference type="OrthoDB" id="415358at2759"/>
<accession>V5GLP4</accession>
<dbReference type="Proteomes" id="UP000019377">
    <property type="component" value="Unassembled WGS sequence"/>
</dbReference>
<dbReference type="RefSeq" id="XP_016291876.1">
    <property type="nucleotide sequence ID" value="XM_016436784.1"/>
</dbReference>
<evidence type="ECO:0000313" key="4">
    <source>
        <dbReference type="Proteomes" id="UP000019377"/>
    </source>
</evidence>
<reference evidence="4" key="1">
    <citation type="journal article" date="2013" name="Genome Announc.">
        <title>Draft genome sequence of Pseudozyma brasiliensis sp. nov. strain GHG001, a high producer of endo-1,4-xylanase isolated from an insect pest of sugarcane.</title>
        <authorList>
            <person name="Oliveira J.V.D.C."/>
            <person name="dos Santos R.A.C."/>
            <person name="Borges T.A."/>
            <person name="Riano-Pachon D.M."/>
            <person name="Goldman G.H."/>
        </authorList>
    </citation>
    <scope>NUCLEOTIDE SEQUENCE [LARGE SCALE GENOMIC DNA]</scope>
    <source>
        <strain evidence="4">GHG001</strain>
    </source>
</reference>
<feature type="region of interest" description="Disordered" evidence="1">
    <location>
        <begin position="346"/>
        <end position="423"/>
    </location>
</feature>
<feature type="region of interest" description="Disordered" evidence="1">
    <location>
        <begin position="130"/>
        <end position="168"/>
    </location>
</feature>
<feature type="compositionally biased region" description="Acidic residues" evidence="1">
    <location>
        <begin position="148"/>
        <end position="159"/>
    </location>
</feature>
<dbReference type="HOGENOM" id="CLU_017405_0_0_1"/>
<dbReference type="Pfam" id="PF13621">
    <property type="entry name" value="Cupin_8"/>
    <property type="match status" value="2"/>
</dbReference>
<dbReference type="PROSITE" id="PS51184">
    <property type="entry name" value="JMJC"/>
    <property type="match status" value="1"/>
</dbReference>
<evidence type="ECO:0000256" key="1">
    <source>
        <dbReference type="SAM" id="MobiDB-lite"/>
    </source>
</evidence>
<keyword evidence="4" id="KW-1185">Reference proteome</keyword>
<feature type="compositionally biased region" description="Basic and acidic residues" evidence="1">
    <location>
        <begin position="450"/>
        <end position="464"/>
    </location>
</feature>
<feature type="compositionally biased region" description="Acidic residues" evidence="1">
    <location>
        <begin position="388"/>
        <end position="410"/>
    </location>
</feature>
<dbReference type="OMA" id="RICRMDE"/>
<dbReference type="EMBL" id="KI545867">
    <property type="protein sequence ID" value="EST06887.1"/>
    <property type="molecule type" value="Genomic_DNA"/>
</dbReference>
<dbReference type="Gene3D" id="2.60.120.10">
    <property type="entry name" value="Jelly Rolls"/>
    <property type="match status" value="1"/>
</dbReference>
<gene>
    <name evidence="3" type="ORF">PSEUBRA_SCAF24g01479</name>
</gene>
<dbReference type="AlphaFoldDB" id="V5GLP4"/>
<feature type="compositionally biased region" description="Basic residues" evidence="1">
    <location>
        <begin position="311"/>
        <end position="320"/>
    </location>
</feature>
<feature type="compositionally biased region" description="Acidic residues" evidence="1">
    <location>
        <begin position="354"/>
        <end position="371"/>
    </location>
</feature>
<dbReference type="PANTHER" id="PTHR12461">
    <property type="entry name" value="HYPOXIA-INDUCIBLE FACTOR 1 ALPHA INHIBITOR-RELATED"/>
    <property type="match status" value="1"/>
</dbReference>
<dbReference type="eggNOG" id="KOG2508">
    <property type="taxonomic scope" value="Eukaryota"/>
</dbReference>
<name>V5GLP4_KALBG</name>
<dbReference type="GeneID" id="27419428"/>
<dbReference type="PANTHER" id="PTHR12461:SF100">
    <property type="entry name" value="JMJC DOMAIN-CONTAINING PROTEIN 4"/>
    <property type="match status" value="1"/>
</dbReference>
<feature type="compositionally biased region" description="Low complexity" evidence="1">
    <location>
        <begin position="629"/>
        <end position="641"/>
    </location>
</feature>
<proteinExistence type="predicted"/>
<dbReference type="Gene3D" id="2.60.120.650">
    <property type="entry name" value="Cupin"/>
    <property type="match status" value="1"/>
</dbReference>
<dbReference type="SUPFAM" id="SSF51197">
    <property type="entry name" value="Clavaminate synthase-like"/>
    <property type="match status" value="2"/>
</dbReference>